<evidence type="ECO:0000313" key="2">
    <source>
        <dbReference type="Proteomes" id="UP000256869"/>
    </source>
</evidence>
<dbReference type="Proteomes" id="UP000256869">
    <property type="component" value="Unassembled WGS sequence"/>
</dbReference>
<keyword evidence="2" id="KW-1185">Reference proteome</keyword>
<protein>
    <submittedName>
        <fullName evidence="1">Uncharacterized protein</fullName>
    </submittedName>
</protein>
<organism evidence="1 2">
    <name type="scientific">Cohnella lupini</name>
    <dbReference type="NCBI Taxonomy" id="1294267"/>
    <lineage>
        <taxon>Bacteria</taxon>
        <taxon>Bacillati</taxon>
        <taxon>Bacillota</taxon>
        <taxon>Bacilli</taxon>
        <taxon>Bacillales</taxon>
        <taxon>Paenibacillaceae</taxon>
        <taxon>Cohnella</taxon>
    </lineage>
</organism>
<dbReference type="OrthoDB" id="2664670at2"/>
<evidence type="ECO:0000313" key="1">
    <source>
        <dbReference type="EMBL" id="RED57181.1"/>
    </source>
</evidence>
<reference evidence="1 2" key="1">
    <citation type="submission" date="2018-07" db="EMBL/GenBank/DDBJ databases">
        <title>Genomic Encyclopedia of Type Strains, Phase III (KMG-III): the genomes of soil and plant-associated and newly described type strains.</title>
        <authorList>
            <person name="Whitman W."/>
        </authorList>
    </citation>
    <scope>NUCLEOTIDE SEQUENCE [LARGE SCALE GENOMIC DNA]</scope>
    <source>
        <strain evidence="1 2">CECT 8236</strain>
    </source>
</reference>
<dbReference type="AlphaFoldDB" id="A0A3D9I670"/>
<sequence>MKRYRIREFDCSTGDFKPEESCYRHMAFYLRAVNRYNAARFDILRGRSVKAPPISRPGRLFALKIALNERLERGTPV</sequence>
<dbReference type="EMBL" id="QRDY01000011">
    <property type="protein sequence ID" value="RED57181.1"/>
    <property type="molecule type" value="Genomic_DNA"/>
</dbReference>
<comment type="caution">
    <text evidence="1">The sequence shown here is derived from an EMBL/GenBank/DDBJ whole genome shotgun (WGS) entry which is preliminary data.</text>
</comment>
<accession>A0A3D9I670</accession>
<proteinExistence type="predicted"/>
<name>A0A3D9I670_9BACL</name>
<dbReference type="RefSeq" id="WP_115994083.1">
    <property type="nucleotide sequence ID" value="NZ_QRDY01000011.1"/>
</dbReference>
<gene>
    <name evidence="1" type="ORF">DFP95_11195</name>
</gene>